<evidence type="ECO:0000313" key="1">
    <source>
        <dbReference type="EMBL" id="CAA9478079.1"/>
    </source>
</evidence>
<dbReference type="AlphaFoldDB" id="A0A6J4RUL7"/>
<gene>
    <name evidence="1" type="ORF">AVDCRST_MAG67-667</name>
</gene>
<protein>
    <submittedName>
        <fullName evidence="1">Uncharacterized protein</fullName>
    </submittedName>
</protein>
<dbReference type="EMBL" id="CADCVQ010000033">
    <property type="protein sequence ID" value="CAA9478079.1"/>
    <property type="molecule type" value="Genomic_DNA"/>
</dbReference>
<proteinExistence type="predicted"/>
<organism evidence="1">
    <name type="scientific">uncultured Solirubrobacteraceae bacterium</name>
    <dbReference type="NCBI Taxonomy" id="1162706"/>
    <lineage>
        <taxon>Bacteria</taxon>
        <taxon>Bacillati</taxon>
        <taxon>Actinomycetota</taxon>
        <taxon>Thermoleophilia</taxon>
        <taxon>Solirubrobacterales</taxon>
        <taxon>Solirubrobacteraceae</taxon>
        <taxon>environmental samples</taxon>
    </lineage>
</organism>
<dbReference type="PROSITE" id="PS51257">
    <property type="entry name" value="PROKAR_LIPOPROTEIN"/>
    <property type="match status" value="1"/>
</dbReference>
<accession>A0A6J4RUL7</accession>
<name>A0A6J4RUL7_9ACTN</name>
<reference evidence="1" key="1">
    <citation type="submission" date="2020-02" db="EMBL/GenBank/DDBJ databases">
        <authorList>
            <person name="Meier V. D."/>
        </authorList>
    </citation>
    <scope>NUCLEOTIDE SEQUENCE</scope>
    <source>
        <strain evidence="1">AVDCRST_MAG67</strain>
    </source>
</reference>
<sequence>MRGVSYSNGNVGACACGQTAVDSCHRCGTMVCDTHARLLPDAPEGISADALSRFEIAIRAGGPYCENCRADIGSVALAKATNAPRAQLPEHWLDRAIALNGDQTRSNLEKLEDADLPATLTAKDVAAEFLRRIGQQPSERVPISPPSFMRTPEFVAGWSVDCRRTQYTAAGGPQARYPLPCLISTEGELLGPVLEEGDRHGQTWWIVPESDIELSRLVKGVAQLLLLSAFAPPPQNA</sequence>